<dbReference type="EMBL" id="OX451735">
    <property type="protein sequence ID" value="CAI8594408.1"/>
    <property type="molecule type" value="Genomic_DNA"/>
</dbReference>
<dbReference type="Proteomes" id="UP001157006">
    <property type="component" value="Chromosome 1S"/>
</dbReference>
<reference evidence="1 2" key="1">
    <citation type="submission" date="2023-01" db="EMBL/GenBank/DDBJ databases">
        <authorList>
            <person name="Kreplak J."/>
        </authorList>
    </citation>
    <scope>NUCLEOTIDE SEQUENCE [LARGE SCALE GENOMIC DNA]</scope>
</reference>
<name>A0AAV0ZAY0_VICFA</name>
<proteinExistence type="predicted"/>
<gene>
    <name evidence="1" type="ORF">VFH_I139880</name>
</gene>
<evidence type="ECO:0000313" key="1">
    <source>
        <dbReference type="EMBL" id="CAI8594408.1"/>
    </source>
</evidence>
<dbReference type="AlphaFoldDB" id="A0AAV0ZAY0"/>
<organism evidence="1 2">
    <name type="scientific">Vicia faba</name>
    <name type="common">Broad bean</name>
    <name type="synonym">Faba vulgaris</name>
    <dbReference type="NCBI Taxonomy" id="3906"/>
    <lineage>
        <taxon>Eukaryota</taxon>
        <taxon>Viridiplantae</taxon>
        <taxon>Streptophyta</taxon>
        <taxon>Embryophyta</taxon>
        <taxon>Tracheophyta</taxon>
        <taxon>Spermatophyta</taxon>
        <taxon>Magnoliopsida</taxon>
        <taxon>eudicotyledons</taxon>
        <taxon>Gunneridae</taxon>
        <taxon>Pentapetalae</taxon>
        <taxon>rosids</taxon>
        <taxon>fabids</taxon>
        <taxon>Fabales</taxon>
        <taxon>Fabaceae</taxon>
        <taxon>Papilionoideae</taxon>
        <taxon>50 kb inversion clade</taxon>
        <taxon>NPAAA clade</taxon>
        <taxon>Hologalegina</taxon>
        <taxon>IRL clade</taxon>
        <taxon>Fabeae</taxon>
        <taxon>Vicia</taxon>
    </lineage>
</organism>
<sequence>MTWSLCSVKMENFPHNNDERMLEEMCLYLKRIGLERKMSIEVLTFEEVVERLEKLWVTDMNNLVMSNSNDNVDNNKSSLDQCLPPINNIKYMIHKEKFCVILSSNEARYTSAGSNGKVLIWMNTSLNMNQNQAGASKLVQEIDASNEVIDILELWLNKAKEAQEVKNKILVVEPDDGKGYKKILIKNMTLKI</sequence>
<accession>A0AAV0ZAY0</accession>
<keyword evidence="2" id="KW-1185">Reference proteome</keyword>
<protein>
    <submittedName>
        <fullName evidence="1">Uncharacterized protein</fullName>
    </submittedName>
</protein>
<evidence type="ECO:0000313" key="2">
    <source>
        <dbReference type="Proteomes" id="UP001157006"/>
    </source>
</evidence>